<evidence type="ECO:0000313" key="2">
    <source>
        <dbReference type="EMBL" id="KAK7859507.1"/>
    </source>
</evidence>
<dbReference type="EMBL" id="PKMF04000012">
    <property type="protein sequence ID" value="KAK7859507.1"/>
    <property type="molecule type" value="Genomic_DNA"/>
</dbReference>
<dbReference type="AlphaFoldDB" id="A0AAW0M7S4"/>
<accession>A0AAW0M7S4</accession>
<feature type="transmembrane region" description="Helical" evidence="1">
    <location>
        <begin position="12"/>
        <end position="31"/>
    </location>
</feature>
<reference evidence="2" key="1">
    <citation type="submission" date="2017-12" db="EMBL/GenBank/DDBJ databases">
        <authorList>
            <person name="Barbosa P."/>
            <person name="Usie A."/>
            <person name="Ramos A.M."/>
        </authorList>
    </citation>
    <scope>NUCLEOTIDE SEQUENCE</scope>
    <source>
        <strain evidence="2">HL8</strain>
        <tissue evidence="2">Leaves</tissue>
    </source>
</reference>
<reference evidence="2" key="2">
    <citation type="journal article" date="2018" name="Sci. Data">
        <title>The draft genome sequence of cork oak.</title>
        <authorList>
            <person name="Ramos A.M."/>
            <person name="Usie A."/>
            <person name="Barbosa P."/>
            <person name="Barros P.M."/>
            <person name="Capote T."/>
            <person name="Chaves I."/>
            <person name="Simoes F."/>
            <person name="Abreu I."/>
            <person name="Carrasquinho I."/>
            <person name="Faro C."/>
            <person name="Guimaraes J.B."/>
            <person name="Mendonca D."/>
            <person name="Nobrega F."/>
            <person name="Rodrigues L."/>
            <person name="Saibo N.J.M."/>
            <person name="Varela M.C."/>
            <person name="Egas C."/>
            <person name="Matos J."/>
            <person name="Miguel C.M."/>
            <person name="Oliveira M.M."/>
            <person name="Ricardo C.P."/>
            <person name="Goncalves S."/>
        </authorList>
    </citation>
    <scope>NUCLEOTIDE SEQUENCE [LARGE SCALE GENOMIC DNA]</scope>
    <source>
        <strain evidence="2">HL8</strain>
    </source>
</reference>
<name>A0AAW0M7S4_QUESU</name>
<protein>
    <submittedName>
        <fullName evidence="2">Uncharacterized protein</fullName>
    </submittedName>
</protein>
<keyword evidence="1" id="KW-0472">Membrane</keyword>
<organism evidence="2">
    <name type="scientific">Quercus suber</name>
    <name type="common">Cork oak</name>
    <dbReference type="NCBI Taxonomy" id="58331"/>
    <lineage>
        <taxon>Eukaryota</taxon>
        <taxon>Viridiplantae</taxon>
        <taxon>Streptophyta</taxon>
        <taxon>Embryophyta</taxon>
        <taxon>Tracheophyta</taxon>
        <taxon>Spermatophyta</taxon>
        <taxon>Magnoliopsida</taxon>
        <taxon>eudicotyledons</taxon>
        <taxon>Gunneridae</taxon>
        <taxon>Pentapetalae</taxon>
        <taxon>rosids</taxon>
        <taxon>fabids</taxon>
        <taxon>Fagales</taxon>
        <taxon>Fagaceae</taxon>
        <taxon>Quercus</taxon>
    </lineage>
</organism>
<keyword evidence="1" id="KW-0812">Transmembrane</keyword>
<gene>
    <name evidence="2" type="ORF">CFP56_006001</name>
</gene>
<reference evidence="2" key="3">
    <citation type="submission" date="2023-07" db="EMBL/GenBank/DDBJ databases">
        <title>An improved reference 1 genome and first organelle genomes of Quercus suber.</title>
        <authorList>
            <consortium name="Genosuber Consortium"/>
            <person name="Usie A."/>
            <person name="Serra O."/>
            <person name="Barros P."/>
        </authorList>
    </citation>
    <scope>NUCLEOTIDE SEQUENCE</scope>
    <source>
        <strain evidence="2">HL8</strain>
        <tissue evidence="2">Leaves</tissue>
    </source>
</reference>
<proteinExistence type="predicted"/>
<keyword evidence="1" id="KW-1133">Transmembrane helix</keyword>
<sequence length="84" mass="10091">MESILHMLRDCPQVRVFWGVIFPFVVWSLWLRQNKVIFRDHTTLKPIMAKTLAKVSEFAYLGLNQRLKRTTHFIQVRWLPPPEN</sequence>
<comment type="caution">
    <text evidence="2">The sequence shown here is derived from an EMBL/GenBank/DDBJ whole genome shotgun (WGS) entry which is preliminary data.</text>
</comment>
<evidence type="ECO:0000256" key="1">
    <source>
        <dbReference type="SAM" id="Phobius"/>
    </source>
</evidence>